<dbReference type="SMART" id="SM00387">
    <property type="entry name" value="HATPase_c"/>
    <property type="match status" value="1"/>
</dbReference>
<dbReference type="Pfam" id="PF00672">
    <property type="entry name" value="HAMP"/>
    <property type="match status" value="1"/>
</dbReference>
<evidence type="ECO:0000256" key="8">
    <source>
        <dbReference type="ARBA" id="ARBA00022777"/>
    </source>
</evidence>
<proteinExistence type="predicted"/>
<evidence type="ECO:0000256" key="11">
    <source>
        <dbReference type="ARBA" id="ARBA00023012"/>
    </source>
</evidence>
<dbReference type="PROSITE" id="PS50885">
    <property type="entry name" value="HAMP"/>
    <property type="match status" value="1"/>
</dbReference>
<keyword evidence="12" id="KW-0472">Membrane</keyword>
<evidence type="ECO:0000256" key="3">
    <source>
        <dbReference type="ARBA" id="ARBA00012438"/>
    </source>
</evidence>
<keyword evidence="5" id="KW-0808">Transferase</keyword>
<evidence type="ECO:0000259" key="15">
    <source>
        <dbReference type="PROSITE" id="PS50885"/>
    </source>
</evidence>
<keyword evidence="6" id="KW-0812">Transmembrane</keyword>
<name>A0ABX8JIP4_9BACT</name>
<feature type="domain" description="PAS" evidence="14">
    <location>
        <begin position="406"/>
        <end position="476"/>
    </location>
</feature>
<dbReference type="EC" id="2.7.13.3" evidence="3"/>
<dbReference type="PANTHER" id="PTHR42878">
    <property type="entry name" value="TWO-COMPONENT HISTIDINE KINASE"/>
    <property type="match status" value="1"/>
</dbReference>
<dbReference type="Pfam" id="PF00989">
    <property type="entry name" value="PAS"/>
    <property type="match status" value="1"/>
</dbReference>
<dbReference type="Proteomes" id="UP000683493">
    <property type="component" value="Chromosome"/>
</dbReference>
<dbReference type="NCBIfam" id="TIGR00229">
    <property type="entry name" value="sensory_box"/>
    <property type="match status" value="1"/>
</dbReference>
<evidence type="ECO:0000256" key="1">
    <source>
        <dbReference type="ARBA" id="ARBA00000085"/>
    </source>
</evidence>
<dbReference type="InterPro" id="IPR003660">
    <property type="entry name" value="HAMP_dom"/>
</dbReference>
<dbReference type="InterPro" id="IPR050351">
    <property type="entry name" value="BphY/WalK/GraS-like"/>
</dbReference>
<evidence type="ECO:0000259" key="13">
    <source>
        <dbReference type="PROSITE" id="PS50109"/>
    </source>
</evidence>
<evidence type="ECO:0000259" key="14">
    <source>
        <dbReference type="PROSITE" id="PS50112"/>
    </source>
</evidence>
<keyword evidence="9" id="KW-0067">ATP-binding</keyword>
<keyword evidence="11" id="KW-0902">Two-component regulatory system</keyword>
<dbReference type="InterPro" id="IPR003594">
    <property type="entry name" value="HATPase_dom"/>
</dbReference>
<reference evidence="16 17" key="1">
    <citation type="submission" date="2021-06" db="EMBL/GenBank/DDBJ databases">
        <title>Gemonas diversity in paddy soil.</title>
        <authorList>
            <person name="Liu G."/>
        </authorList>
    </citation>
    <scope>NUCLEOTIDE SEQUENCE [LARGE SCALE GENOMIC DNA]</scope>
    <source>
        <strain evidence="16 17">RG29</strain>
    </source>
</reference>
<evidence type="ECO:0000256" key="7">
    <source>
        <dbReference type="ARBA" id="ARBA00022741"/>
    </source>
</evidence>
<dbReference type="InterPro" id="IPR033463">
    <property type="entry name" value="sCache_3"/>
</dbReference>
<evidence type="ECO:0000256" key="5">
    <source>
        <dbReference type="ARBA" id="ARBA00022679"/>
    </source>
</evidence>
<evidence type="ECO:0000256" key="2">
    <source>
        <dbReference type="ARBA" id="ARBA00004651"/>
    </source>
</evidence>
<feature type="domain" description="HAMP" evidence="15">
    <location>
        <begin position="324"/>
        <end position="376"/>
    </location>
</feature>
<dbReference type="EMBL" id="CP076724">
    <property type="protein sequence ID" value="QWV97382.1"/>
    <property type="molecule type" value="Genomic_DNA"/>
</dbReference>
<comment type="catalytic activity">
    <reaction evidence="1">
        <text>ATP + protein L-histidine = ADP + protein N-phospho-L-histidine.</text>
        <dbReference type="EC" id="2.7.13.3"/>
    </reaction>
</comment>
<sequence>MQPRFGIRTKLLLSILAILLISYSTLIYSTMKTMSASLRTEVDRNLDTNLTYARSQYLDRAKVAKYSLLQPATSRLVQERLTAKDRAWLDDRLKVVHQVLPYLDFLLVLDGKKRIVAGADTGSDGEELYIPGVLDQALAGKRVVNSTEILPAAVLCQAGAKRYCEQESNAEALVNTVVVPVLGGDGSILGCFVAGEILNNHATLPSDLQEVSGSDVEVSITQRDLRIASSLPRTLRDTSTLSPRVIDVLERGEVYRGEARIGSRDYETVIDPILNSRGEFVGSISVAVATERFSETKRENLENILASAFIGILCSFGLAFLASRHLTGPLRQLAASARKIEQGDLDQRVEGHQDDEVGVLASSFNKMVQALRERDSIINKKTSDLQELNEQLERMVDDRTSALVMEMGRLEAVLTSLAEAVVVTDLNNRVVLFNPAAQQLFELVPHRVVGQPIEQVCELVGFTPLLERIRELAQPERGGGTKEELTVKGKRLYVYLSSLTDEFGNFAGIVLSIRDVTVEQQVDRMKTEFISTVSHELKTPLTSIKGSLQLLLTRSKWLTDTERQLLTVCFRNTQRLIRLISEILDISGIESGGMVFKFKPVSIGELTVYAVEEIKSYAMGRDITIVNTVGEHLPRVYGDSDRLIQVITNLLSNAVKFSPEGKVVMISAEQEGNYVVVSVADKGRVIQWSDRDKLFKKFQQIECQERGKVGGTGLGLAICKEIVERHHGRIFYTAAQERGNTFSFTVPIIGETDAKGQDSHSR</sequence>
<dbReference type="Pfam" id="PF17202">
    <property type="entry name" value="sCache_3_3"/>
    <property type="match status" value="1"/>
</dbReference>
<evidence type="ECO:0000256" key="9">
    <source>
        <dbReference type="ARBA" id="ARBA00022840"/>
    </source>
</evidence>
<evidence type="ECO:0000313" key="17">
    <source>
        <dbReference type="Proteomes" id="UP000683493"/>
    </source>
</evidence>
<keyword evidence="10" id="KW-1133">Transmembrane helix</keyword>
<dbReference type="CDD" id="cd00130">
    <property type="entry name" value="PAS"/>
    <property type="match status" value="1"/>
</dbReference>
<evidence type="ECO:0000256" key="6">
    <source>
        <dbReference type="ARBA" id="ARBA00022692"/>
    </source>
</evidence>
<dbReference type="CDD" id="cd06225">
    <property type="entry name" value="HAMP"/>
    <property type="match status" value="1"/>
</dbReference>
<dbReference type="InterPro" id="IPR005467">
    <property type="entry name" value="His_kinase_dom"/>
</dbReference>
<dbReference type="SMART" id="SM00091">
    <property type="entry name" value="PAS"/>
    <property type="match status" value="1"/>
</dbReference>
<gene>
    <name evidence="16" type="ORF">KP005_18890</name>
</gene>
<keyword evidence="4" id="KW-1003">Cell membrane</keyword>
<dbReference type="SMART" id="SM00304">
    <property type="entry name" value="HAMP"/>
    <property type="match status" value="1"/>
</dbReference>
<dbReference type="CDD" id="cd00082">
    <property type="entry name" value="HisKA"/>
    <property type="match status" value="1"/>
</dbReference>
<evidence type="ECO:0000256" key="12">
    <source>
        <dbReference type="ARBA" id="ARBA00023136"/>
    </source>
</evidence>
<protein>
    <recommendedName>
        <fullName evidence="3">histidine kinase</fullName>
        <ecNumber evidence="3">2.7.13.3</ecNumber>
    </recommendedName>
</protein>
<evidence type="ECO:0000256" key="4">
    <source>
        <dbReference type="ARBA" id="ARBA00022475"/>
    </source>
</evidence>
<dbReference type="InterPro" id="IPR000014">
    <property type="entry name" value="PAS"/>
</dbReference>
<dbReference type="InterPro" id="IPR003661">
    <property type="entry name" value="HisK_dim/P_dom"/>
</dbReference>
<dbReference type="PROSITE" id="PS50112">
    <property type="entry name" value="PAS"/>
    <property type="match status" value="1"/>
</dbReference>
<feature type="domain" description="Histidine kinase" evidence="13">
    <location>
        <begin position="532"/>
        <end position="750"/>
    </location>
</feature>
<keyword evidence="8" id="KW-0418">Kinase</keyword>
<evidence type="ECO:0000256" key="10">
    <source>
        <dbReference type="ARBA" id="ARBA00022989"/>
    </source>
</evidence>
<keyword evidence="7" id="KW-0547">Nucleotide-binding</keyword>
<accession>A0ABX8JIP4</accession>
<dbReference type="PANTHER" id="PTHR42878:SF7">
    <property type="entry name" value="SENSOR HISTIDINE KINASE GLRK"/>
    <property type="match status" value="1"/>
</dbReference>
<dbReference type="Pfam" id="PF00512">
    <property type="entry name" value="HisKA"/>
    <property type="match status" value="1"/>
</dbReference>
<dbReference type="InterPro" id="IPR013767">
    <property type="entry name" value="PAS_fold"/>
</dbReference>
<keyword evidence="17" id="KW-1185">Reference proteome</keyword>
<dbReference type="SMART" id="SM00388">
    <property type="entry name" value="HisKA"/>
    <property type="match status" value="1"/>
</dbReference>
<organism evidence="16 17">
    <name type="scientific">Geomonas diazotrophica</name>
    <dbReference type="NCBI Taxonomy" id="2843197"/>
    <lineage>
        <taxon>Bacteria</taxon>
        <taxon>Pseudomonadati</taxon>
        <taxon>Thermodesulfobacteriota</taxon>
        <taxon>Desulfuromonadia</taxon>
        <taxon>Geobacterales</taxon>
        <taxon>Geobacteraceae</taxon>
        <taxon>Geomonas</taxon>
    </lineage>
</organism>
<dbReference type="PROSITE" id="PS50109">
    <property type="entry name" value="HIS_KIN"/>
    <property type="match status" value="1"/>
</dbReference>
<dbReference type="Pfam" id="PF02518">
    <property type="entry name" value="HATPase_c"/>
    <property type="match status" value="1"/>
</dbReference>
<comment type="subcellular location">
    <subcellularLocation>
        <location evidence="2">Cell membrane</location>
        <topology evidence="2">Multi-pass membrane protein</topology>
    </subcellularLocation>
</comment>
<evidence type="ECO:0000313" key="16">
    <source>
        <dbReference type="EMBL" id="QWV97382.1"/>
    </source>
</evidence>